<dbReference type="InterPro" id="IPR002035">
    <property type="entry name" value="VWF_A"/>
</dbReference>
<dbReference type="PANTHER" id="PTHR10338:SF108">
    <property type="entry name" value="INTER-ALPHA-TRYPSIN INHIBITOR HEAVY CHAIN H4-LIKE PROTEIN"/>
    <property type="match status" value="1"/>
</dbReference>
<dbReference type="InterPro" id="IPR013694">
    <property type="entry name" value="VIT"/>
</dbReference>
<dbReference type="SMART" id="SM00327">
    <property type="entry name" value="VWA"/>
    <property type="match status" value="1"/>
</dbReference>
<dbReference type="EMBL" id="JAIWYP010000005">
    <property type="protein sequence ID" value="KAH3819700.1"/>
    <property type="molecule type" value="Genomic_DNA"/>
</dbReference>
<dbReference type="OrthoDB" id="299997at2759"/>
<evidence type="ECO:0000313" key="6">
    <source>
        <dbReference type="Proteomes" id="UP000828390"/>
    </source>
</evidence>
<dbReference type="InterPro" id="IPR036465">
    <property type="entry name" value="vWFA_dom_sf"/>
</dbReference>
<evidence type="ECO:0000256" key="2">
    <source>
        <dbReference type="SAM" id="SignalP"/>
    </source>
</evidence>
<evidence type="ECO:0000259" key="4">
    <source>
        <dbReference type="PROSITE" id="PS51468"/>
    </source>
</evidence>
<feature type="domain" description="VWFA" evidence="3">
    <location>
        <begin position="272"/>
        <end position="454"/>
    </location>
</feature>
<dbReference type="Proteomes" id="UP000828390">
    <property type="component" value="Unassembled WGS sequence"/>
</dbReference>
<dbReference type="SUPFAM" id="SSF53300">
    <property type="entry name" value="vWA-like"/>
    <property type="match status" value="1"/>
</dbReference>
<dbReference type="InterPro" id="IPR050934">
    <property type="entry name" value="ITIH"/>
</dbReference>
<evidence type="ECO:0000259" key="3">
    <source>
        <dbReference type="PROSITE" id="PS50234"/>
    </source>
</evidence>
<dbReference type="PROSITE" id="PS50234">
    <property type="entry name" value="VWFA"/>
    <property type="match status" value="1"/>
</dbReference>
<dbReference type="Gene3D" id="3.40.50.410">
    <property type="entry name" value="von Willebrand factor, type A domain"/>
    <property type="match status" value="1"/>
</dbReference>
<name>A0A9D4GMG0_DREPO</name>
<dbReference type="Pfam" id="PF00092">
    <property type="entry name" value="VWA"/>
    <property type="match status" value="1"/>
</dbReference>
<reference evidence="5" key="1">
    <citation type="journal article" date="2019" name="bioRxiv">
        <title>The Genome of the Zebra Mussel, Dreissena polymorpha: A Resource for Invasive Species Research.</title>
        <authorList>
            <person name="McCartney M.A."/>
            <person name="Auch B."/>
            <person name="Kono T."/>
            <person name="Mallez S."/>
            <person name="Zhang Y."/>
            <person name="Obille A."/>
            <person name="Becker A."/>
            <person name="Abrahante J.E."/>
            <person name="Garbe J."/>
            <person name="Badalamenti J.P."/>
            <person name="Herman A."/>
            <person name="Mangelson H."/>
            <person name="Liachko I."/>
            <person name="Sullivan S."/>
            <person name="Sone E.D."/>
            <person name="Koren S."/>
            <person name="Silverstein K.A.T."/>
            <person name="Beckman K.B."/>
            <person name="Gohl D.M."/>
        </authorList>
    </citation>
    <scope>NUCLEOTIDE SEQUENCE</scope>
    <source>
        <strain evidence="5">Duluth1</strain>
        <tissue evidence="5">Whole animal</tissue>
    </source>
</reference>
<dbReference type="PANTHER" id="PTHR10338">
    <property type="entry name" value="INTER-ALPHA-TRYPSIN INHIBITOR HEAVY CHAIN FAMILY MEMBER"/>
    <property type="match status" value="1"/>
</dbReference>
<feature type="compositionally biased region" description="Basic residues" evidence="1">
    <location>
        <begin position="716"/>
        <end position="728"/>
    </location>
</feature>
<keyword evidence="6" id="KW-1185">Reference proteome</keyword>
<proteinExistence type="predicted"/>
<dbReference type="SMART" id="SM00609">
    <property type="entry name" value="VIT"/>
    <property type="match status" value="1"/>
</dbReference>
<reference evidence="5" key="2">
    <citation type="submission" date="2020-11" db="EMBL/GenBank/DDBJ databases">
        <authorList>
            <person name="McCartney M.A."/>
            <person name="Auch B."/>
            <person name="Kono T."/>
            <person name="Mallez S."/>
            <person name="Becker A."/>
            <person name="Gohl D.M."/>
            <person name="Silverstein K.A.T."/>
            <person name="Koren S."/>
            <person name="Bechman K.B."/>
            <person name="Herman A."/>
            <person name="Abrahante J.E."/>
            <person name="Garbe J."/>
        </authorList>
    </citation>
    <scope>NUCLEOTIDE SEQUENCE</scope>
    <source>
        <strain evidence="5">Duluth1</strain>
        <tissue evidence="5">Whole animal</tissue>
    </source>
</reference>
<organism evidence="5 6">
    <name type="scientific">Dreissena polymorpha</name>
    <name type="common">Zebra mussel</name>
    <name type="synonym">Mytilus polymorpha</name>
    <dbReference type="NCBI Taxonomy" id="45954"/>
    <lineage>
        <taxon>Eukaryota</taxon>
        <taxon>Metazoa</taxon>
        <taxon>Spiralia</taxon>
        <taxon>Lophotrochozoa</taxon>
        <taxon>Mollusca</taxon>
        <taxon>Bivalvia</taxon>
        <taxon>Autobranchia</taxon>
        <taxon>Heteroconchia</taxon>
        <taxon>Euheterodonta</taxon>
        <taxon>Imparidentia</taxon>
        <taxon>Neoheterodontei</taxon>
        <taxon>Myida</taxon>
        <taxon>Dreissenoidea</taxon>
        <taxon>Dreissenidae</taxon>
        <taxon>Dreissena</taxon>
    </lineage>
</organism>
<evidence type="ECO:0000256" key="1">
    <source>
        <dbReference type="SAM" id="MobiDB-lite"/>
    </source>
</evidence>
<keyword evidence="2" id="KW-0732">Signal</keyword>
<dbReference type="PROSITE" id="PS51468">
    <property type="entry name" value="VIT"/>
    <property type="match status" value="1"/>
</dbReference>
<dbReference type="AlphaFoldDB" id="A0A9D4GMG0"/>
<gene>
    <name evidence="5" type="ORF">DPMN_121443</name>
</gene>
<dbReference type="Pfam" id="PF08487">
    <property type="entry name" value="VIT"/>
    <property type="match status" value="1"/>
</dbReference>
<accession>A0A9D4GMG0</accession>
<protein>
    <submittedName>
        <fullName evidence="5">Uncharacterized protein</fullName>
    </submittedName>
</protein>
<sequence>MASNNGRVLLAIFAIGIKLSVGVELEKPEITFLHIDSDVKYRFATTKVSSRLKNRLDQTTEALIDVTLPNEAFITNLTLEIDGRIVVGQIKEKEVAKQEYEQAKAQGQSAGYIGTKSRETNRFQLAVSVAPLGKISFNLTYQELLKRKHGHYEHVVYIDPGQVVVDMVVRVAIMESRNITKLRIPSLRNDIEANLTDLSTVTLINRPTPKEALVQFVPSLDFQTMQSESGMAGQFVLQYDVERSMDAGDLLLVNGYFVHFFAPEGLQPVSNDVLFILDVSGSMRGTKMTQLKEAMKSILGQLHGGDSFNIVTFSDKFKVWENKMVDIDDEDVKERALAYVNNLTSDGSTNIEMALRKGIELLKPNGTSGRESKNPVVVFLTDGEATAGVIVQANILANIQKTNEGKIPIFCLAFGDRADYTLTKKLAAQNNGIGRKIYEASDAAMQIAGFYNEIAVTLLSNVTFQYLDAPTQKLTQTHYMNYFNGSEIVNCGWYEGSSIAHELATLRMRVNGNTAKKSNENLDISLSDIVIVTENDFENSVENMTHVGVYEQITEKIWAYLTIKQLLQKEVAAIDTEKSDALKKQIIGMSLKYGFVTPHTSMVVTELKRRSGIQETSDAIAKEHRHVVGRQYSRSGNMAGRLSMPSMVDPMSSSFLSSSVRSPHRRLGMPSLYDSYIQPSWDDPELRFTRTQLPPMHHVTPSPPGYITKPEPPKAPNKRRRNKKRGGTRKGNSDKYPHLIMRKSNLALCKDLDSKQKEVLLYGDRAKDLSFTAFLENNLIRKVILQHGRANVTIVKDNVEHQVIFLDEPVPWNITKSGKKRKMRVDLDAFSILISKTTSMTVRRSERNKPLTNIGEIGKILSDTWKVEINPANSKLGTLITSSGRQPVELVPADKKAAECWKGDF</sequence>
<feature type="domain" description="VIT" evidence="4">
    <location>
        <begin position="14"/>
        <end position="143"/>
    </location>
</feature>
<feature type="signal peptide" evidence="2">
    <location>
        <begin position="1"/>
        <end position="22"/>
    </location>
</feature>
<evidence type="ECO:0000313" key="5">
    <source>
        <dbReference type="EMBL" id="KAH3819700.1"/>
    </source>
</evidence>
<feature type="region of interest" description="Disordered" evidence="1">
    <location>
        <begin position="694"/>
        <end position="736"/>
    </location>
</feature>
<feature type="chain" id="PRO_5038994655" evidence="2">
    <location>
        <begin position="23"/>
        <end position="905"/>
    </location>
</feature>
<comment type="caution">
    <text evidence="5">The sequence shown here is derived from an EMBL/GenBank/DDBJ whole genome shotgun (WGS) entry which is preliminary data.</text>
</comment>